<keyword evidence="2" id="KW-0496">Mitochondrion</keyword>
<keyword evidence="1" id="KW-0472">Membrane</keyword>
<reference evidence="2" key="1">
    <citation type="journal article" date="2015" name="Genome Biol. Evol.">
        <title>Organellar Genomes of White Spruce (Picea glauca): Assembly and Annotation.</title>
        <authorList>
            <person name="Jackman S.D."/>
            <person name="Warren R.L."/>
            <person name="Gibb E.A."/>
            <person name="Vandervalk B.P."/>
            <person name="Mohamadi H."/>
            <person name="Chu J."/>
            <person name="Raymond A."/>
            <person name="Pleasance S."/>
            <person name="Coope R."/>
            <person name="Wildung M.R."/>
            <person name="Ritland C.E."/>
            <person name="Bousquet J."/>
            <person name="Jones S.J."/>
            <person name="Bohlmann J."/>
            <person name="Birol I."/>
        </authorList>
    </citation>
    <scope>NUCLEOTIDE SEQUENCE [LARGE SCALE GENOMIC DNA]</scope>
    <source>
        <tissue evidence="2">Flushing bud</tissue>
    </source>
</reference>
<evidence type="ECO:0000256" key="1">
    <source>
        <dbReference type="SAM" id="Phobius"/>
    </source>
</evidence>
<protein>
    <submittedName>
        <fullName evidence="2">Uncharacterized protein</fullName>
    </submittedName>
</protein>
<comment type="caution">
    <text evidence="2">The sequence shown here is derived from an EMBL/GenBank/DDBJ whole genome shotgun (WGS) entry which is preliminary data.</text>
</comment>
<accession>A0A101LUV6</accession>
<evidence type="ECO:0000313" key="2">
    <source>
        <dbReference type="EMBL" id="KUM45799.1"/>
    </source>
</evidence>
<organism evidence="2">
    <name type="scientific">Picea glauca</name>
    <name type="common">White spruce</name>
    <name type="synonym">Pinus glauca</name>
    <dbReference type="NCBI Taxonomy" id="3330"/>
    <lineage>
        <taxon>Eukaryota</taxon>
        <taxon>Viridiplantae</taxon>
        <taxon>Streptophyta</taxon>
        <taxon>Embryophyta</taxon>
        <taxon>Tracheophyta</taxon>
        <taxon>Spermatophyta</taxon>
        <taxon>Pinopsida</taxon>
        <taxon>Pinidae</taxon>
        <taxon>Conifers I</taxon>
        <taxon>Pinales</taxon>
        <taxon>Pinaceae</taxon>
        <taxon>Picea</taxon>
    </lineage>
</organism>
<feature type="transmembrane region" description="Helical" evidence="1">
    <location>
        <begin position="20"/>
        <end position="42"/>
    </location>
</feature>
<gene>
    <name evidence="2" type="ORF">ABT39_MTgene2367</name>
</gene>
<dbReference type="AlphaFoldDB" id="A0A101LUV6"/>
<sequence length="55" mass="6366">MSVELSCVRIRGMRFSVFGIRGIAIGILSVRNVPIEYIYIFIKRIYLRWVMGGSK</sequence>
<name>A0A101LUV6_PICGL</name>
<keyword evidence="1" id="KW-1133">Transmembrane helix</keyword>
<dbReference type="EMBL" id="LKAM01000016">
    <property type="protein sequence ID" value="KUM45799.1"/>
    <property type="molecule type" value="Genomic_DNA"/>
</dbReference>
<keyword evidence="1" id="KW-0812">Transmembrane</keyword>
<proteinExistence type="predicted"/>
<geneLocation type="mitochondrion" evidence="2"/>